<organism evidence="1 2">
    <name type="scientific">Aspergillus cavernicola</name>
    <dbReference type="NCBI Taxonomy" id="176166"/>
    <lineage>
        <taxon>Eukaryota</taxon>
        <taxon>Fungi</taxon>
        <taxon>Dikarya</taxon>
        <taxon>Ascomycota</taxon>
        <taxon>Pezizomycotina</taxon>
        <taxon>Eurotiomycetes</taxon>
        <taxon>Eurotiomycetidae</taxon>
        <taxon>Eurotiales</taxon>
        <taxon>Aspergillaceae</taxon>
        <taxon>Aspergillus</taxon>
        <taxon>Aspergillus subgen. Nidulantes</taxon>
    </lineage>
</organism>
<proteinExistence type="predicted"/>
<dbReference type="EMBL" id="JBFXLS010000038">
    <property type="protein sequence ID" value="KAL2825216.1"/>
    <property type="molecule type" value="Genomic_DNA"/>
</dbReference>
<sequence length="79" mass="8561">MFGATSLDHEPSFRYLIGDVGASFGSSRVMRDVPRSITGRGCQAVVPSLSFTILRVCMPRYRPGGFSIALRALLGQRVA</sequence>
<accession>A0ABR4IBU1</accession>
<gene>
    <name evidence="1" type="ORF">BDW59DRAFT_75591</name>
</gene>
<keyword evidence="2" id="KW-1185">Reference proteome</keyword>
<evidence type="ECO:0000313" key="1">
    <source>
        <dbReference type="EMBL" id="KAL2825216.1"/>
    </source>
</evidence>
<comment type="caution">
    <text evidence="1">The sequence shown here is derived from an EMBL/GenBank/DDBJ whole genome shotgun (WGS) entry which is preliminary data.</text>
</comment>
<evidence type="ECO:0000313" key="2">
    <source>
        <dbReference type="Proteomes" id="UP001610335"/>
    </source>
</evidence>
<dbReference type="Proteomes" id="UP001610335">
    <property type="component" value="Unassembled WGS sequence"/>
</dbReference>
<name>A0ABR4IBU1_9EURO</name>
<reference evidence="1 2" key="1">
    <citation type="submission" date="2024-07" db="EMBL/GenBank/DDBJ databases">
        <title>Section-level genome sequencing and comparative genomics of Aspergillus sections Usti and Cavernicolus.</title>
        <authorList>
            <consortium name="Lawrence Berkeley National Laboratory"/>
            <person name="Nybo J.L."/>
            <person name="Vesth T.C."/>
            <person name="Theobald S."/>
            <person name="Frisvad J.C."/>
            <person name="Larsen T.O."/>
            <person name="Kjaerboelling I."/>
            <person name="Rothschild-Mancinelli K."/>
            <person name="Lyhne E.K."/>
            <person name="Kogle M.E."/>
            <person name="Barry K."/>
            <person name="Clum A."/>
            <person name="Na H."/>
            <person name="Ledsgaard L."/>
            <person name="Lin J."/>
            <person name="Lipzen A."/>
            <person name="Kuo A."/>
            <person name="Riley R."/>
            <person name="Mondo S."/>
            <person name="LaButti K."/>
            <person name="Haridas S."/>
            <person name="Pangalinan J."/>
            <person name="Salamov A.A."/>
            <person name="Simmons B.A."/>
            <person name="Magnuson J.K."/>
            <person name="Chen J."/>
            <person name="Drula E."/>
            <person name="Henrissat B."/>
            <person name="Wiebenga A."/>
            <person name="Lubbers R.J."/>
            <person name="Gomes A.C."/>
            <person name="Makela M.R."/>
            <person name="Stajich J."/>
            <person name="Grigoriev I.V."/>
            <person name="Mortensen U.H."/>
            <person name="De vries R.P."/>
            <person name="Baker S.E."/>
            <person name="Andersen M.R."/>
        </authorList>
    </citation>
    <scope>NUCLEOTIDE SEQUENCE [LARGE SCALE GENOMIC DNA]</scope>
    <source>
        <strain evidence="1 2">CBS 600.67</strain>
    </source>
</reference>
<protein>
    <submittedName>
        <fullName evidence="1">Uncharacterized protein</fullName>
    </submittedName>
</protein>